<dbReference type="GO" id="GO:0005047">
    <property type="term" value="F:signal recognition particle binding"/>
    <property type="evidence" value="ECO:0007669"/>
    <property type="project" value="InterPro"/>
</dbReference>
<feature type="compositionally biased region" description="Basic and acidic residues" evidence="10">
    <location>
        <begin position="670"/>
        <end position="679"/>
    </location>
</feature>
<dbReference type="Proteomes" id="UP000559256">
    <property type="component" value="Unassembled WGS sequence"/>
</dbReference>
<organism evidence="11 12">
    <name type="scientific">Tetrapyrgos nigripes</name>
    <dbReference type="NCBI Taxonomy" id="182062"/>
    <lineage>
        <taxon>Eukaryota</taxon>
        <taxon>Fungi</taxon>
        <taxon>Dikarya</taxon>
        <taxon>Basidiomycota</taxon>
        <taxon>Agaricomycotina</taxon>
        <taxon>Agaricomycetes</taxon>
        <taxon>Agaricomycetidae</taxon>
        <taxon>Agaricales</taxon>
        <taxon>Marasmiineae</taxon>
        <taxon>Marasmiaceae</taxon>
        <taxon>Tetrapyrgos</taxon>
    </lineage>
</organism>
<dbReference type="PANTHER" id="PTHR12860:SF0">
    <property type="entry name" value="SIGNAL RECOGNITION PARTICLE SUBUNIT SRP68"/>
    <property type="match status" value="1"/>
</dbReference>
<evidence type="ECO:0000256" key="7">
    <source>
        <dbReference type="ARBA" id="ARBA00023242"/>
    </source>
</evidence>
<evidence type="ECO:0000313" key="12">
    <source>
        <dbReference type="Proteomes" id="UP000559256"/>
    </source>
</evidence>
<evidence type="ECO:0000256" key="2">
    <source>
        <dbReference type="ARBA" id="ARBA00004604"/>
    </source>
</evidence>
<comment type="subcellular location">
    <subcellularLocation>
        <location evidence="1">Cytoplasm</location>
    </subcellularLocation>
    <subcellularLocation>
        <location evidence="2">Nucleus</location>
        <location evidence="2">Nucleolus</location>
    </subcellularLocation>
</comment>
<dbReference type="InterPro" id="IPR038253">
    <property type="entry name" value="SRP68_N_sf"/>
</dbReference>
<evidence type="ECO:0000256" key="10">
    <source>
        <dbReference type="SAM" id="MobiDB-lite"/>
    </source>
</evidence>
<comment type="caution">
    <text evidence="11">The sequence shown here is derived from an EMBL/GenBank/DDBJ whole genome shotgun (WGS) entry which is preliminary data.</text>
</comment>
<feature type="compositionally biased region" description="Low complexity" evidence="10">
    <location>
        <begin position="627"/>
        <end position="668"/>
    </location>
</feature>
<keyword evidence="8" id="KW-0687">Ribonucleoprotein</keyword>
<reference evidence="11 12" key="1">
    <citation type="journal article" date="2020" name="ISME J.">
        <title>Uncovering the hidden diversity of litter-decomposition mechanisms in mushroom-forming fungi.</title>
        <authorList>
            <person name="Floudas D."/>
            <person name="Bentzer J."/>
            <person name="Ahren D."/>
            <person name="Johansson T."/>
            <person name="Persson P."/>
            <person name="Tunlid A."/>
        </authorList>
    </citation>
    <scope>NUCLEOTIDE SEQUENCE [LARGE SCALE GENOMIC DNA]</scope>
    <source>
        <strain evidence="11 12">CBS 291.85</strain>
    </source>
</reference>
<feature type="compositionally biased region" description="Gly residues" evidence="10">
    <location>
        <begin position="336"/>
        <end position="347"/>
    </location>
</feature>
<evidence type="ECO:0000256" key="1">
    <source>
        <dbReference type="ARBA" id="ARBA00004496"/>
    </source>
</evidence>
<dbReference type="PANTHER" id="PTHR12860">
    <property type="entry name" value="SIGNAL RECOGNITION PARTICLE 68 KDA PROTEIN"/>
    <property type="match status" value="1"/>
</dbReference>
<keyword evidence="12" id="KW-1185">Reference proteome</keyword>
<feature type="compositionally biased region" description="Low complexity" evidence="10">
    <location>
        <begin position="688"/>
        <end position="708"/>
    </location>
</feature>
<dbReference type="GO" id="GO:0030942">
    <property type="term" value="F:endoplasmic reticulum signal peptide binding"/>
    <property type="evidence" value="ECO:0007669"/>
    <property type="project" value="InterPro"/>
</dbReference>
<accession>A0A8H5BAV9</accession>
<proteinExistence type="inferred from homology"/>
<keyword evidence="7" id="KW-0539">Nucleus</keyword>
<dbReference type="InterPro" id="IPR026258">
    <property type="entry name" value="SRP68"/>
</dbReference>
<protein>
    <recommendedName>
        <fullName evidence="9">Signal recognition particle subunit SRP68</fullName>
    </recommendedName>
</protein>
<dbReference type="InterPro" id="IPR034652">
    <property type="entry name" value="SRP68-RBD"/>
</dbReference>
<sequence length="726" mass="78885">MQRLSFRALLLANEQRSAYGLRYHDYARYRKHCANRTHRLRSSLRKTHKKNEPTQDGHLQLLLFESERAWSYAQDLLTLSLNQPPDASPSASSLRHHATGRFRRAIHWATQLLSTCQSLYTSSRLSALSLLEATIYTLILNGRFLRFRDDFDSALVQLSVARSLLDELADPLNAPTSRDQALASVFADEIGAEIRYCAHELGMERAWDVDSIVKDVGKKERAKLVDGVEEILKKYKEQVTESKGGHHQKEQRILEPLMWEGEPIPVRNPELVDVLLKVQQAEKKLDGGEAHKTGSKKSIAAYDAILSALSDAEDVARRLAESQGSGGSGIPASNVGGAGPGASGGGTTRDVQFVHTYIVYQLLSRRIQRDLLLGSALISQAQVESESRSASTKSKTPSTGPGAATSQSKPTSGLKDANSKDVHPRILTATLKLLDTILQSLNQMRTLSIVDDNPDLAEAVDARVSWTRGRRCLNLAHCYASPPIRKYAEALTLIQHANLHLRETTSHLSLASQASSSGQGDGDDNADLTDLISSPPPNSGTIPFYALSQLEVRLLERELGRVGLRVKRDWFAWNGGVGQVTAADGSEESSKKQKTNKKKPPLFFNIALNYVELDMERLEDRGGGKATMGAGTTANTTKSSANTNTNTKTNTKPVEQTTTTMNTNPMKKSAALDHEDDMQSRSGTPEPSSASALGSGSSNQGAAATLRTGGAGGGLSSLLGGWWGRS</sequence>
<evidence type="ECO:0000256" key="3">
    <source>
        <dbReference type="ARBA" id="ARBA00009352"/>
    </source>
</evidence>
<keyword evidence="5" id="KW-0694">RNA-binding</keyword>
<name>A0A8H5BAV9_9AGAR</name>
<gene>
    <name evidence="11" type="ORF">D9758_018449</name>
</gene>
<evidence type="ECO:0000313" key="11">
    <source>
        <dbReference type="EMBL" id="KAF5319854.1"/>
    </source>
</evidence>
<dbReference type="EMBL" id="JAACJM010000430">
    <property type="protein sequence ID" value="KAF5319854.1"/>
    <property type="molecule type" value="Genomic_DNA"/>
</dbReference>
<dbReference type="OrthoDB" id="10255118at2759"/>
<keyword evidence="6" id="KW-0733">Signal recognition particle</keyword>
<dbReference type="GO" id="GO:0008312">
    <property type="term" value="F:7S RNA binding"/>
    <property type="evidence" value="ECO:0007669"/>
    <property type="project" value="InterPro"/>
</dbReference>
<dbReference type="Pfam" id="PF16969">
    <property type="entry name" value="SRP68"/>
    <property type="match status" value="1"/>
</dbReference>
<keyword evidence="4" id="KW-0963">Cytoplasm</keyword>
<evidence type="ECO:0000256" key="9">
    <source>
        <dbReference type="ARBA" id="ARBA00029498"/>
    </source>
</evidence>
<feature type="region of interest" description="Disordered" evidence="10">
    <location>
        <begin position="319"/>
        <end position="347"/>
    </location>
</feature>
<evidence type="ECO:0000256" key="8">
    <source>
        <dbReference type="ARBA" id="ARBA00023274"/>
    </source>
</evidence>
<evidence type="ECO:0000256" key="4">
    <source>
        <dbReference type="ARBA" id="ARBA00022490"/>
    </source>
</evidence>
<dbReference type="GO" id="GO:0005786">
    <property type="term" value="C:signal recognition particle, endoplasmic reticulum targeting"/>
    <property type="evidence" value="ECO:0007669"/>
    <property type="project" value="UniProtKB-KW"/>
</dbReference>
<comment type="similarity">
    <text evidence="3">Belongs to the SRP68 family.</text>
</comment>
<evidence type="ECO:0000256" key="5">
    <source>
        <dbReference type="ARBA" id="ARBA00022884"/>
    </source>
</evidence>
<feature type="compositionally biased region" description="Gly residues" evidence="10">
    <location>
        <begin position="709"/>
        <end position="726"/>
    </location>
</feature>
<dbReference type="GO" id="GO:0006614">
    <property type="term" value="P:SRP-dependent cotranslational protein targeting to membrane"/>
    <property type="evidence" value="ECO:0007669"/>
    <property type="project" value="InterPro"/>
</dbReference>
<dbReference type="AlphaFoldDB" id="A0A8H5BAV9"/>
<dbReference type="Gene3D" id="1.10.3450.40">
    <property type="entry name" value="Signal recognition particle, SRP68 subunit, RNA-binding domain"/>
    <property type="match status" value="1"/>
</dbReference>
<feature type="region of interest" description="Disordered" evidence="10">
    <location>
        <begin position="622"/>
        <end position="726"/>
    </location>
</feature>
<dbReference type="GO" id="GO:0005730">
    <property type="term" value="C:nucleolus"/>
    <property type="evidence" value="ECO:0007669"/>
    <property type="project" value="UniProtKB-SubCell"/>
</dbReference>
<dbReference type="CDD" id="cd15481">
    <property type="entry name" value="SRP68-RBD"/>
    <property type="match status" value="1"/>
</dbReference>
<feature type="region of interest" description="Disordered" evidence="10">
    <location>
        <begin position="383"/>
        <end position="419"/>
    </location>
</feature>
<evidence type="ECO:0000256" key="6">
    <source>
        <dbReference type="ARBA" id="ARBA00023135"/>
    </source>
</evidence>
<feature type="compositionally biased region" description="Polar residues" evidence="10">
    <location>
        <begin position="383"/>
        <end position="411"/>
    </location>
</feature>
<feature type="region of interest" description="Disordered" evidence="10">
    <location>
        <begin position="510"/>
        <end position="535"/>
    </location>
</feature>